<name>A0AAT9LGX6_9FIRM</name>
<dbReference type="GO" id="GO:0003677">
    <property type="term" value="F:DNA binding"/>
    <property type="evidence" value="ECO:0007669"/>
    <property type="project" value="InterPro"/>
</dbReference>
<sequence>MPDRERSPKPERPVVILWNSPLNASLVYPLVMVAPLTTKVKNKHACDLELFPEDGVKEHCLLKLNLAQPLKKTDLSCEPVGFLTQDAIDRMIALFLTLLGVDMGS</sequence>
<dbReference type="Pfam" id="PF02452">
    <property type="entry name" value="PemK_toxin"/>
    <property type="match status" value="1"/>
</dbReference>
<dbReference type="InterPro" id="IPR011067">
    <property type="entry name" value="Plasmid_toxin/cell-grow_inhib"/>
</dbReference>
<reference evidence="3" key="1">
    <citation type="submission" date="2020-10" db="EMBL/GenBank/DDBJ databases">
        <authorList>
            <person name="Kadnikov V."/>
            <person name="Beletsky A.V."/>
            <person name="Mardanov A.V."/>
            <person name="Karnachuk O.V."/>
            <person name="Ravin N.V."/>
        </authorList>
    </citation>
    <scope>NUCLEOTIDE SEQUENCE</scope>
    <source>
        <strain evidence="3">Bu02</strain>
    </source>
</reference>
<dbReference type="InterPro" id="IPR003477">
    <property type="entry name" value="PemK-like"/>
</dbReference>
<gene>
    <name evidence="3" type="ORF">IMF26_05185</name>
</gene>
<protein>
    <submittedName>
        <fullName evidence="3">Type II toxin-antitoxin system PemK/MazF family toxin</fullName>
    </submittedName>
</protein>
<comment type="similarity">
    <text evidence="1">Belongs to the PemK/MazF family.</text>
</comment>
<dbReference type="KEGG" id="fcz:IMF26_05185"/>
<dbReference type="SUPFAM" id="SSF50118">
    <property type="entry name" value="Cell growth inhibitor/plasmid maintenance toxic component"/>
    <property type="match status" value="1"/>
</dbReference>
<evidence type="ECO:0000256" key="2">
    <source>
        <dbReference type="ARBA" id="ARBA00022649"/>
    </source>
</evidence>
<keyword evidence="2" id="KW-1277">Toxin-antitoxin system</keyword>
<dbReference type="AlphaFoldDB" id="A0AAT9LGX6"/>
<evidence type="ECO:0000256" key="1">
    <source>
        <dbReference type="ARBA" id="ARBA00007521"/>
    </source>
</evidence>
<reference evidence="3" key="2">
    <citation type="journal article" date="2023" name="Biology">
        <title>Prokaryotic Life Associated with Coal-Fire Gas Vents Revealed by Metagenomics.</title>
        <authorList>
            <person name="Kadnikov V.V."/>
            <person name="Mardanov A.V."/>
            <person name="Beletsky A.V."/>
            <person name="Karnachuk O.V."/>
            <person name="Ravin N.V."/>
        </authorList>
    </citation>
    <scope>NUCLEOTIDE SEQUENCE</scope>
    <source>
        <strain evidence="3">Bu02</strain>
    </source>
</reference>
<dbReference type="EMBL" id="CP062796">
    <property type="protein sequence ID" value="QUL99438.1"/>
    <property type="molecule type" value="Genomic_DNA"/>
</dbReference>
<accession>A0AAT9LGX6</accession>
<proteinExistence type="inferred from homology"/>
<dbReference type="Gene3D" id="2.30.30.110">
    <property type="match status" value="1"/>
</dbReference>
<evidence type="ECO:0000313" key="3">
    <source>
        <dbReference type="EMBL" id="QUL99438.1"/>
    </source>
</evidence>
<organism evidence="3">
    <name type="scientific">Candidatus Fermentithermobacillus carboniphilus</name>
    <dbReference type="NCBI Taxonomy" id="3085328"/>
    <lineage>
        <taxon>Bacteria</taxon>
        <taxon>Bacillati</taxon>
        <taxon>Bacillota</taxon>
        <taxon>Candidatus Fermentithermobacillia</taxon>
        <taxon>Candidatus Fermentithermobacillales</taxon>
        <taxon>Candidatus Fermentithermobacillaceae</taxon>
        <taxon>Candidatus Fermentithermobacillus</taxon>
    </lineage>
</organism>